<feature type="compositionally biased region" description="Basic and acidic residues" evidence="1">
    <location>
        <begin position="51"/>
        <end position="76"/>
    </location>
</feature>
<dbReference type="AlphaFoldDB" id="A0A5E4NL00"/>
<evidence type="ECO:0000313" key="3">
    <source>
        <dbReference type="EMBL" id="VVC45621.1"/>
    </source>
</evidence>
<feature type="region of interest" description="Disordered" evidence="1">
    <location>
        <begin position="35"/>
        <end position="97"/>
    </location>
</feature>
<dbReference type="Proteomes" id="UP000325440">
    <property type="component" value="Unassembled WGS sequence"/>
</dbReference>
<feature type="chain" id="PRO_5023066462" evidence="2">
    <location>
        <begin position="24"/>
        <end position="164"/>
    </location>
</feature>
<keyword evidence="2" id="KW-0732">Signal</keyword>
<evidence type="ECO:0000313" key="4">
    <source>
        <dbReference type="Proteomes" id="UP000325440"/>
    </source>
</evidence>
<evidence type="ECO:0000256" key="1">
    <source>
        <dbReference type="SAM" id="MobiDB-lite"/>
    </source>
</evidence>
<keyword evidence="4" id="KW-1185">Reference proteome</keyword>
<dbReference type="EMBL" id="CABPRJ010002407">
    <property type="protein sequence ID" value="VVC45621.1"/>
    <property type="molecule type" value="Genomic_DNA"/>
</dbReference>
<accession>A0A5E4NL00</accession>
<feature type="signal peptide" evidence="2">
    <location>
        <begin position="1"/>
        <end position="23"/>
    </location>
</feature>
<organism evidence="3 4">
    <name type="scientific">Cinara cedri</name>
    <dbReference type="NCBI Taxonomy" id="506608"/>
    <lineage>
        <taxon>Eukaryota</taxon>
        <taxon>Metazoa</taxon>
        <taxon>Ecdysozoa</taxon>
        <taxon>Arthropoda</taxon>
        <taxon>Hexapoda</taxon>
        <taxon>Insecta</taxon>
        <taxon>Pterygota</taxon>
        <taxon>Neoptera</taxon>
        <taxon>Paraneoptera</taxon>
        <taxon>Hemiptera</taxon>
        <taxon>Sternorrhyncha</taxon>
        <taxon>Aphidomorpha</taxon>
        <taxon>Aphidoidea</taxon>
        <taxon>Aphididae</taxon>
        <taxon>Lachninae</taxon>
        <taxon>Cinara</taxon>
    </lineage>
</organism>
<proteinExistence type="predicted"/>
<name>A0A5E4NL00_9HEMI</name>
<evidence type="ECO:0000256" key="2">
    <source>
        <dbReference type="SAM" id="SignalP"/>
    </source>
</evidence>
<gene>
    <name evidence="3" type="ORF">CINCED_3A018638</name>
</gene>
<sequence length="164" mass="17880">MRRWTADLFAAAWFVAVCAAAAAVDEDYEYTPGNEFFPELANPSQPDSDADENHERRCADIKDAGERAARRVDVASERSGGTRADDTPITVAAPGTAKSAGPVAVVQAVSDPSAQRPTATTVGIFHFKWRDVIKRTTRTRPPPNIAIRNTTAAAKRSRSYEVYR</sequence>
<reference evidence="3 4" key="1">
    <citation type="submission" date="2019-08" db="EMBL/GenBank/DDBJ databases">
        <authorList>
            <person name="Alioto T."/>
            <person name="Alioto T."/>
            <person name="Gomez Garrido J."/>
        </authorList>
    </citation>
    <scope>NUCLEOTIDE SEQUENCE [LARGE SCALE GENOMIC DNA]</scope>
</reference>
<protein>
    <submittedName>
        <fullName evidence="3">Uncharacterized protein</fullName>
    </submittedName>
</protein>